<organism evidence="8 9">
    <name type="scientific">Laceyella putida</name>
    <dbReference type="NCBI Taxonomy" id="110101"/>
    <lineage>
        <taxon>Bacteria</taxon>
        <taxon>Bacillati</taxon>
        <taxon>Bacillota</taxon>
        <taxon>Bacilli</taxon>
        <taxon>Bacillales</taxon>
        <taxon>Thermoactinomycetaceae</taxon>
        <taxon>Laceyella</taxon>
    </lineage>
</organism>
<dbReference type="PANTHER" id="PTHR45766">
    <property type="entry name" value="DNA ANNEALING HELICASE AND ENDONUCLEASE ZRANB3 FAMILY MEMBER"/>
    <property type="match status" value="1"/>
</dbReference>
<dbReference type="GO" id="GO:0016787">
    <property type="term" value="F:hydrolase activity"/>
    <property type="evidence" value="ECO:0007669"/>
    <property type="project" value="UniProtKB-KW"/>
</dbReference>
<evidence type="ECO:0000313" key="8">
    <source>
        <dbReference type="EMBL" id="MFC7443155.1"/>
    </source>
</evidence>
<dbReference type="PANTHER" id="PTHR45766:SF6">
    <property type="entry name" value="SWI_SNF-RELATED MATRIX-ASSOCIATED ACTIN-DEPENDENT REGULATOR OF CHROMATIN SUBFAMILY A-LIKE PROTEIN 1"/>
    <property type="match status" value="1"/>
</dbReference>
<dbReference type="InterPro" id="IPR001650">
    <property type="entry name" value="Helicase_C-like"/>
</dbReference>
<dbReference type="Pfam" id="PF00271">
    <property type="entry name" value="Helicase_C"/>
    <property type="match status" value="1"/>
</dbReference>
<dbReference type="EMBL" id="JBHTBW010000081">
    <property type="protein sequence ID" value="MFC7443155.1"/>
    <property type="molecule type" value="Genomic_DNA"/>
</dbReference>
<evidence type="ECO:0000256" key="3">
    <source>
        <dbReference type="ARBA" id="ARBA00022806"/>
    </source>
</evidence>
<dbReference type="InterPro" id="IPR027417">
    <property type="entry name" value="P-loop_NTPase"/>
</dbReference>
<feature type="domain" description="Helicase C-terminal" evidence="7">
    <location>
        <begin position="423"/>
        <end position="590"/>
    </location>
</feature>
<dbReference type="InterPro" id="IPR038718">
    <property type="entry name" value="SNF2-like_sf"/>
</dbReference>
<keyword evidence="1" id="KW-0547">Nucleotide-binding</keyword>
<dbReference type="InterPro" id="IPR014001">
    <property type="entry name" value="Helicase_ATP-bd"/>
</dbReference>
<dbReference type="SMART" id="SM00490">
    <property type="entry name" value="HELICc"/>
    <property type="match status" value="1"/>
</dbReference>
<sequence>MSYPIGSRLHIRGEEWLIQGVQPTNTGAYAVRVIGLSETVRDYQATFLDCIDEVVEIRPEDVRFVTDESPNYRRSRLYLNALMMRTPIVGSEITTRKQAAMEDSDYQYVPAQLALEQVRPRFLIADGVGLGKTIEAGVLMSELIRRGRGRRILVVSARSMLEQLQKEMWTRFSIPLMRLDSLGIAKIRYNIPQNKNPFHYYDKVIISIDTLKNDELYRRYLENCYWDIVMIDECHNVANANTDRNKLATLLADRCHSLILLSATPHNGKPESFATLLRMLDPTAVADPEKVTKEDIQHLVVRRFKKDVQAQTTNFYKVNDLPVPCEASKEETDILCDLGSTLLHTIQSKSPKRDALFQVTLLKSFLSSSVALSETLKQRIHQLERQLEKQGNSSNKETLQRDLHKLQLVKDKVDAIPIVKSSKFQTLCNMLREWGWDGTRSSERVIIFSERIATLEALQKALMKEFGIPEKEDEKVIELFTAKMPDHEQARVVREFNEEESPMRILLCSDIASEGVNLHHRCHHLIHFDIPWSFIRLQQRNGRIDRFGQTQTPEIRYIVLKSDEAKAETHVIEKLVEKAQSIEQSLGDPSSILRLFDPDEEEDHIQNRLAEGKKVDEIFEEDDEDDWDLDFFDPIPRLVEAKAIRMKEPTRLYHDWLLQLEHLQQELGEDEQRALADLRGRRKQSVKIRVDHEQKRVFISGIKDLKKRLESLPPEARPREGEELRCTTDTKRVMRAIANATRDGEWPQEHLLWENHPVADWIADRSLALFPSKQAPSLKLSTVPIGTTYYLVQANVLTESGHPALAEWLVVRVDAKGMKAIPLSEVPELLKADQWINDGSYHPEVEDQNLTSVVAYAEQYVQDRLQQVQTELQERINREKERLTAWYQESLKPIKDKQLSLFEESHQAAQLRRLVKKEHQIQSTYESTVAGLESMLKVKGEPVLRICARFQGSEEMNR</sequence>
<dbReference type="PROSITE" id="PS51192">
    <property type="entry name" value="HELICASE_ATP_BIND_1"/>
    <property type="match status" value="1"/>
</dbReference>
<dbReference type="Proteomes" id="UP001596500">
    <property type="component" value="Unassembled WGS sequence"/>
</dbReference>
<evidence type="ECO:0000259" key="6">
    <source>
        <dbReference type="PROSITE" id="PS51192"/>
    </source>
</evidence>
<protein>
    <submittedName>
        <fullName evidence="8">DEAD/DEAH box helicase</fullName>
        <ecNumber evidence="8">3.6.4.-</ecNumber>
    </submittedName>
</protein>
<reference evidence="9" key="1">
    <citation type="journal article" date="2019" name="Int. J. Syst. Evol. Microbiol.">
        <title>The Global Catalogue of Microorganisms (GCM) 10K type strain sequencing project: providing services to taxonomists for standard genome sequencing and annotation.</title>
        <authorList>
            <consortium name="The Broad Institute Genomics Platform"/>
            <consortium name="The Broad Institute Genome Sequencing Center for Infectious Disease"/>
            <person name="Wu L."/>
            <person name="Ma J."/>
        </authorList>
    </citation>
    <scope>NUCLEOTIDE SEQUENCE [LARGE SCALE GENOMIC DNA]</scope>
    <source>
        <strain evidence="9">CGMCC 1.12942</strain>
    </source>
</reference>
<name>A0ABW2RQ10_9BACL</name>
<evidence type="ECO:0000259" key="7">
    <source>
        <dbReference type="PROSITE" id="PS51194"/>
    </source>
</evidence>
<evidence type="ECO:0000256" key="2">
    <source>
        <dbReference type="ARBA" id="ARBA00022801"/>
    </source>
</evidence>
<dbReference type="RefSeq" id="WP_379867482.1">
    <property type="nucleotide sequence ID" value="NZ_JBHTBW010000081.1"/>
</dbReference>
<evidence type="ECO:0000256" key="4">
    <source>
        <dbReference type="ARBA" id="ARBA00022840"/>
    </source>
</evidence>
<dbReference type="Gene3D" id="3.40.50.10810">
    <property type="entry name" value="Tandem AAA-ATPase domain"/>
    <property type="match status" value="1"/>
</dbReference>
<evidence type="ECO:0000256" key="5">
    <source>
        <dbReference type="SAM" id="Coils"/>
    </source>
</evidence>
<dbReference type="CDD" id="cd18793">
    <property type="entry name" value="SF2_C_SNF"/>
    <property type="match status" value="1"/>
</dbReference>
<keyword evidence="4" id="KW-0067">ATP-binding</keyword>
<gene>
    <name evidence="8" type="ORF">ACFQNG_18990</name>
</gene>
<dbReference type="PROSITE" id="PS51194">
    <property type="entry name" value="HELICASE_CTER"/>
    <property type="match status" value="1"/>
</dbReference>
<dbReference type="InterPro" id="IPR000330">
    <property type="entry name" value="SNF2_N"/>
</dbReference>
<dbReference type="EC" id="3.6.4.-" evidence="8"/>
<keyword evidence="3 8" id="KW-0347">Helicase</keyword>
<dbReference type="SUPFAM" id="SSF52540">
    <property type="entry name" value="P-loop containing nucleoside triphosphate hydrolases"/>
    <property type="match status" value="2"/>
</dbReference>
<comment type="caution">
    <text evidence="8">The sequence shown here is derived from an EMBL/GenBank/DDBJ whole genome shotgun (WGS) entry which is preliminary data.</text>
</comment>
<keyword evidence="2 8" id="KW-0378">Hydrolase</keyword>
<dbReference type="Pfam" id="PF00176">
    <property type="entry name" value="SNF2-rel_dom"/>
    <property type="match status" value="1"/>
</dbReference>
<accession>A0ABW2RQ10</accession>
<keyword evidence="5" id="KW-0175">Coiled coil</keyword>
<dbReference type="SMART" id="SM00487">
    <property type="entry name" value="DEXDc"/>
    <property type="match status" value="1"/>
</dbReference>
<dbReference type="InterPro" id="IPR049730">
    <property type="entry name" value="SNF2/RAD54-like_C"/>
</dbReference>
<evidence type="ECO:0000313" key="9">
    <source>
        <dbReference type="Proteomes" id="UP001596500"/>
    </source>
</evidence>
<proteinExistence type="predicted"/>
<feature type="coiled-coil region" evidence="5">
    <location>
        <begin position="862"/>
        <end position="889"/>
    </location>
</feature>
<dbReference type="CDD" id="cd18011">
    <property type="entry name" value="DEXDc_RapA"/>
    <property type="match status" value="1"/>
</dbReference>
<evidence type="ECO:0000256" key="1">
    <source>
        <dbReference type="ARBA" id="ARBA00022741"/>
    </source>
</evidence>
<dbReference type="Gene3D" id="3.40.50.300">
    <property type="entry name" value="P-loop containing nucleotide triphosphate hydrolases"/>
    <property type="match status" value="1"/>
</dbReference>
<keyword evidence="9" id="KW-1185">Reference proteome</keyword>
<feature type="domain" description="Helicase ATP-binding" evidence="6">
    <location>
        <begin position="113"/>
        <end position="283"/>
    </location>
</feature>
<dbReference type="InterPro" id="IPR057342">
    <property type="entry name" value="DEXDc_RapA"/>
</dbReference>
<dbReference type="GO" id="GO:0004386">
    <property type="term" value="F:helicase activity"/>
    <property type="evidence" value="ECO:0007669"/>
    <property type="project" value="UniProtKB-KW"/>
</dbReference>